<reference evidence="2 3" key="1">
    <citation type="submission" date="2016-12" db="EMBL/GenBank/DDBJ databases">
        <title>The draft genome sequence of Actinophytocola sp. 11-183.</title>
        <authorList>
            <person name="Wang W."/>
            <person name="Yuan L."/>
        </authorList>
    </citation>
    <scope>NUCLEOTIDE SEQUENCE [LARGE SCALE GENOMIC DNA]</scope>
    <source>
        <strain evidence="2 3">11-183</strain>
    </source>
</reference>
<dbReference type="AlphaFoldDB" id="A0A1Q8CTD7"/>
<name>A0A1Q8CTD7_9PSEU</name>
<keyword evidence="3" id="KW-1185">Reference proteome</keyword>
<accession>A0A1Q8CTD7</accession>
<evidence type="ECO:0000313" key="2">
    <source>
        <dbReference type="EMBL" id="OLF17610.1"/>
    </source>
</evidence>
<dbReference type="EMBL" id="MSIE01000015">
    <property type="protein sequence ID" value="OLF17610.1"/>
    <property type="molecule type" value="Genomic_DNA"/>
</dbReference>
<gene>
    <name evidence="2" type="ORF">BU204_10355</name>
</gene>
<dbReference type="Gene3D" id="3.10.450.40">
    <property type="match status" value="1"/>
</dbReference>
<proteinExistence type="predicted"/>
<feature type="domain" description="IraD/Gp25-like" evidence="1">
    <location>
        <begin position="29"/>
        <end position="119"/>
    </location>
</feature>
<dbReference type="SUPFAM" id="SSF160719">
    <property type="entry name" value="gpW/gp25-like"/>
    <property type="match status" value="1"/>
</dbReference>
<sequence length="139" mass="15362">MSRPGVDFVGRGWGFPLRVGPTGGIGMVEREQEIQEAIRLVLGTAPGERPMRPEFGCGIHELVFASADHATAGDIAREVRTALDRWEPRIETTDVVVAFDAVEVACVYIDVHYTIRSTNDQRNLVFPFYTIPSEEAEAS</sequence>
<dbReference type="OrthoDB" id="9802846at2"/>
<comment type="caution">
    <text evidence="2">The sequence shown here is derived from an EMBL/GenBank/DDBJ whole genome shotgun (WGS) entry which is preliminary data.</text>
</comment>
<dbReference type="RefSeq" id="WP_075125402.1">
    <property type="nucleotide sequence ID" value="NZ_MSIE01000015.1"/>
</dbReference>
<evidence type="ECO:0000259" key="1">
    <source>
        <dbReference type="Pfam" id="PF04965"/>
    </source>
</evidence>
<dbReference type="Pfam" id="PF04965">
    <property type="entry name" value="GPW_gp25"/>
    <property type="match status" value="1"/>
</dbReference>
<dbReference type="STRING" id="1912961.BU204_10355"/>
<evidence type="ECO:0000313" key="3">
    <source>
        <dbReference type="Proteomes" id="UP000185596"/>
    </source>
</evidence>
<protein>
    <submittedName>
        <fullName evidence="2">Baseplate protein</fullName>
    </submittedName>
</protein>
<dbReference type="Proteomes" id="UP000185596">
    <property type="component" value="Unassembled WGS sequence"/>
</dbReference>
<dbReference type="InterPro" id="IPR007048">
    <property type="entry name" value="IraD/Gp25-like"/>
</dbReference>
<organism evidence="2 3">
    <name type="scientific">Actinophytocola xanthii</name>
    <dbReference type="NCBI Taxonomy" id="1912961"/>
    <lineage>
        <taxon>Bacteria</taxon>
        <taxon>Bacillati</taxon>
        <taxon>Actinomycetota</taxon>
        <taxon>Actinomycetes</taxon>
        <taxon>Pseudonocardiales</taxon>
        <taxon>Pseudonocardiaceae</taxon>
    </lineage>
</organism>